<gene>
    <name evidence="9" type="ORF">PAN0_007d3149</name>
</gene>
<keyword evidence="10" id="KW-1185">Reference proteome</keyword>
<dbReference type="Gene3D" id="3.30.450.70">
    <property type="match status" value="1"/>
</dbReference>
<name>A0A081CE37_PSEA2</name>
<dbReference type="PANTHER" id="PTHR23249:SF15">
    <property type="entry name" value="TRAFFICKING PROTEIN PARTICLE COMPLEX SUBUNIT 4"/>
    <property type="match status" value="1"/>
</dbReference>
<dbReference type="PANTHER" id="PTHR23249">
    <property type="entry name" value="TRAFFICKING PROTEIN PARTICLE COMPLEX SUBUNIT"/>
    <property type="match status" value="1"/>
</dbReference>
<dbReference type="Pfam" id="PF04099">
    <property type="entry name" value="Sybindin"/>
    <property type="match status" value="1"/>
</dbReference>
<dbReference type="Proteomes" id="UP000053758">
    <property type="component" value="Unassembled WGS sequence"/>
</dbReference>
<dbReference type="CDD" id="cd14856">
    <property type="entry name" value="TRAPPC4_synbindin"/>
    <property type="match status" value="1"/>
</dbReference>
<evidence type="ECO:0000256" key="8">
    <source>
        <dbReference type="SAM" id="MobiDB-lite"/>
    </source>
</evidence>
<evidence type="ECO:0000256" key="3">
    <source>
        <dbReference type="ARBA" id="ARBA00022824"/>
    </source>
</evidence>
<dbReference type="SUPFAM" id="SSF64356">
    <property type="entry name" value="SNARE-like"/>
    <property type="match status" value="1"/>
</dbReference>
<dbReference type="FunFam" id="3.30.450.70:FF:000007">
    <property type="entry name" value="Putative sybindin-like family protein"/>
    <property type="match status" value="1"/>
</dbReference>
<evidence type="ECO:0000256" key="1">
    <source>
        <dbReference type="ARBA" id="ARBA00004555"/>
    </source>
</evidence>
<comment type="subcellular location">
    <subcellularLocation>
        <location evidence="7">Endoplasmic reticulum</location>
    </subcellularLocation>
    <subcellularLocation>
        <location evidence="7">Golgi apparatus</location>
        <location evidence="7">cis-Golgi network</location>
    </subcellularLocation>
    <subcellularLocation>
        <location evidence="1">Golgi apparatus</location>
    </subcellularLocation>
</comment>
<dbReference type="InterPro" id="IPR011012">
    <property type="entry name" value="Longin-like_dom_sf"/>
</dbReference>
<accession>A0A081CE37</accession>
<evidence type="ECO:0000313" key="9">
    <source>
        <dbReference type="EMBL" id="GAK64933.1"/>
    </source>
</evidence>
<sequence>MEMSDDCEDGGGDSVVETVDGEDQAKLRPASQPTPQTRLRSLQRAAARKQRAFCQSVGGGPLKAKKIELSGWNGVRFFHPAETIIVQGSSAHLQLRGSQATATAIPPLRRGLATPHQTNAAATSTMSSLWIINKAGGLIFQSEHFVHPNAASMPNGGRLSSNEYLVLAGTLHGIHAITAKLNPVPNRACSGIESLDSDHFTVRVMLTPTGTKFVLVTSPAHPNPAGVLQRCYEAYADHVMKNPFYTPEMPVRVETFDKAVEALVKA</sequence>
<dbReference type="GO" id="GO:0006888">
    <property type="term" value="P:endoplasmic reticulum to Golgi vesicle-mediated transport"/>
    <property type="evidence" value="ECO:0007669"/>
    <property type="project" value="UniProtKB-UniRule"/>
</dbReference>
<evidence type="ECO:0000256" key="4">
    <source>
        <dbReference type="ARBA" id="ARBA00022892"/>
    </source>
</evidence>
<evidence type="ECO:0000256" key="6">
    <source>
        <dbReference type="ARBA" id="ARBA00038179"/>
    </source>
</evidence>
<evidence type="ECO:0000256" key="2">
    <source>
        <dbReference type="ARBA" id="ARBA00022448"/>
    </source>
</evidence>
<comment type="subunit">
    <text evidence="7">Part of the multisubunit transport protein particle (TRAPP) complex.</text>
</comment>
<dbReference type="GO" id="GO:0005794">
    <property type="term" value="C:Golgi apparatus"/>
    <property type="evidence" value="ECO:0007669"/>
    <property type="project" value="UniProtKB-SubCell"/>
</dbReference>
<evidence type="ECO:0000256" key="5">
    <source>
        <dbReference type="ARBA" id="ARBA00023034"/>
    </source>
</evidence>
<dbReference type="RefSeq" id="XP_014656720.1">
    <property type="nucleotide sequence ID" value="XM_014801234.1"/>
</dbReference>
<dbReference type="GO" id="GO:0030008">
    <property type="term" value="C:TRAPP complex"/>
    <property type="evidence" value="ECO:0007669"/>
    <property type="project" value="UniProtKB-UniRule"/>
</dbReference>
<keyword evidence="2 7" id="KW-0813">Transport</keyword>
<dbReference type="GO" id="GO:0005783">
    <property type="term" value="C:endoplasmic reticulum"/>
    <property type="evidence" value="ECO:0007669"/>
    <property type="project" value="UniProtKB-SubCell"/>
</dbReference>
<dbReference type="EMBL" id="DF830074">
    <property type="protein sequence ID" value="GAK64933.1"/>
    <property type="molecule type" value="Genomic_DNA"/>
</dbReference>
<feature type="compositionally biased region" description="Acidic residues" evidence="8">
    <location>
        <begin position="1"/>
        <end position="11"/>
    </location>
</feature>
<dbReference type="AlphaFoldDB" id="A0A081CE37"/>
<evidence type="ECO:0000256" key="7">
    <source>
        <dbReference type="RuleBase" id="RU366065"/>
    </source>
</evidence>
<organism evidence="9">
    <name type="scientific">Pseudozyma antarctica</name>
    <name type="common">Yeast</name>
    <name type="synonym">Candida antarctica</name>
    <dbReference type="NCBI Taxonomy" id="84753"/>
    <lineage>
        <taxon>Eukaryota</taxon>
        <taxon>Fungi</taxon>
        <taxon>Dikarya</taxon>
        <taxon>Basidiomycota</taxon>
        <taxon>Ustilaginomycotina</taxon>
        <taxon>Ustilaginomycetes</taxon>
        <taxon>Ustilaginales</taxon>
        <taxon>Ustilaginaceae</taxon>
        <taxon>Moesziomyces</taxon>
    </lineage>
</organism>
<proteinExistence type="inferred from homology"/>
<dbReference type="InterPro" id="IPR007233">
    <property type="entry name" value="TRAPPC"/>
</dbReference>
<keyword evidence="3 7" id="KW-0256">Endoplasmic reticulum</keyword>
<comment type="similarity">
    <text evidence="6">Belongs to the TRAPP small subunits family. TRAPPC4 subfamily.</text>
</comment>
<reference evidence="9" key="1">
    <citation type="submission" date="2014-07" db="EMBL/GenBank/DDBJ databases">
        <title>Draft genome sequence of the yeast Pseudozyma antarctica JCM 10317 known as a producer of lipase B which used in a wide range of industrial applications.</title>
        <authorList>
            <person name="Morita T."/>
            <person name="Saika A."/>
            <person name="Koike H."/>
        </authorList>
    </citation>
    <scope>NUCLEOTIDE SEQUENCE</scope>
    <source>
        <strain evidence="9">JCM 10317</strain>
    </source>
</reference>
<dbReference type="HOGENOM" id="CLU_1045849_0_0_1"/>
<dbReference type="SMART" id="SM01399">
    <property type="entry name" value="Sybindin"/>
    <property type="match status" value="1"/>
</dbReference>
<dbReference type="GeneID" id="26304087"/>
<keyword evidence="4 7" id="KW-0931">ER-Golgi transport</keyword>
<keyword evidence="5 7" id="KW-0333">Golgi apparatus</keyword>
<feature type="region of interest" description="Disordered" evidence="8">
    <location>
        <begin position="1"/>
        <end position="38"/>
    </location>
</feature>
<protein>
    <recommendedName>
        <fullName evidence="7">Trafficking protein particle complex subunit</fullName>
    </recommendedName>
</protein>
<evidence type="ECO:0000313" key="10">
    <source>
        <dbReference type="Proteomes" id="UP000053758"/>
    </source>
</evidence>